<evidence type="ECO:0000259" key="2">
    <source>
        <dbReference type="Pfam" id="PF13847"/>
    </source>
</evidence>
<proteinExistence type="predicted"/>
<keyword evidence="3" id="KW-0489">Methyltransferase</keyword>
<evidence type="ECO:0000313" key="4">
    <source>
        <dbReference type="Proteomes" id="UP000263040"/>
    </source>
</evidence>
<accession>A0AAD0SRN0</accession>
<keyword evidence="1" id="KW-0808">Transferase</keyword>
<dbReference type="Pfam" id="PF13847">
    <property type="entry name" value="Methyltransf_31"/>
    <property type="match status" value="1"/>
</dbReference>
<protein>
    <submittedName>
        <fullName evidence="3">SAM-dependent methyltransferase</fullName>
    </submittedName>
</protein>
<dbReference type="GO" id="GO:0032259">
    <property type="term" value="P:methylation"/>
    <property type="evidence" value="ECO:0007669"/>
    <property type="project" value="UniProtKB-KW"/>
</dbReference>
<evidence type="ECO:0000313" key="3">
    <source>
        <dbReference type="EMBL" id="AXX89735.1"/>
    </source>
</evidence>
<keyword evidence="4" id="KW-1185">Reference proteome</keyword>
<dbReference type="SUPFAM" id="SSF53335">
    <property type="entry name" value="S-adenosyl-L-methionine-dependent methyltransferases"/>
    <property type="match status" value="1"/>
</dbReference>
<name>A0AAD0SRN0_9BACT</name>
<dbReference type="CDD" id="cd02440">
    <property type="entry name" value="AdoMet_MTases"/>
    <property type="match status" value="1"/>
</dbReference>
<dbReference type="AlphaFoldDB" id="A0AAD0SRN0"/>
<dbReference type="RefSeq" id="WP_118886269.1">
    <property type="nucleotide sequence ID" value="NZ_CP032100.1"/>
</dbReference>
<dbReference type="Proteomes" id="UP000263040">
    <property type="component" value="Chromosome"/>
</dbReference>
<dbReference type="KEGG" id="asui:ASUIS_1249"/>
<dbReference type="EMBL" id="CP032100">
    <property type="protein sequence ID" value="AXX89735.1"/>
    <property type="molecule type" value="Genomic_DNA"/>
</dbReference>
<dbReference type="InterPro" id="IPR029063">
    <property type="entry name" value="SAM-dependent_MTases_sf"/>
</dbReference>
<sequence length="202" mass="23207">MNRFDESAKTWDTKPSSLNIAKACVNNIKEEINLKNDAKILDYGCGTGLVAFSLSTETNEVIGMDNSNGMVEEFNKKANELNYSNIKAIKHNINQEDLPKNEFDLIAISMTLHHIENIKMFVKKSFESLRENGFLCINDLDKEDGTFHKKHNNDGIFHFGFDKNELITIVKDVGFKITDYKIVHTEKREDREFPIFNLIAQK</sequence>
<dbReference type="GO" id="GO:0008168">
    <property type="term" value="F:methyltransferase activity"/>
    <property type="evidence" value="ECO:0007669"/>
    <property type="project" value="UniProtKB-KW"/>
</dbReference>
<evidence type="ECO:0000256" key="1">
    <source>
        <dbReference type="ARBA" id="ARBA00022679"/>
    </source>
</evidence>
<gene>
    <name evidence="3" type="ORF">ASUIS_1249</name>
</gene>
<dbReference type="InterPro" id="IPR025714">
    <property type="entry name" value="Methyltranfer_dom"/>
</dbReference>
<dbReference type="PANTHER" id="PTHR43861:SF3">
    <property type="entry name" value="PUTATIVE (AFU_ORTHOLOGUE AFUA_2G14390)-RELATED"/>
    <property type="match status" value="1"/>
</dbReference>
<organism evidence="3 4">
    <name type="scientific">Arcobacter suis CECT 7833</name>
    <dbReference type="NCBI Taxonomy" id="663365"/>
    <lineage>
        <taxon>Bacteria</taxon>
        <taxon>Pseudomonadati</taxon>
        <taxon>Campylobacterota</taxon>
        <taxon>Epsilonproteobacteria</taxon>
        <taxon>Campylobacterales</taxon>
        <taxon>Arcobacteraceae</taxon>
        <taxon>Arcobacter</taxon>
    </lineage>
</organism>
<reference evidence="3 4" key="1">
    <citation type="submission" date="2018-08" db="EMBL/GenBank/DDBJ databases">
        <title>Complete genome of the Arcobacter suis type strain LMG 26152.</title>
        <authorList>
            <person name="Miller W.G."/>
            <person name="Yee E."/>
            <person name="Bono J.L."/>
        </authorList>
    </citation>
    <scope>NUCLEOTIDE SEQUENCE [LARGE SCALE GENOMIC DNA]</scope>
    <source>
        <strain evidence="3 4">CECT 7833</strain>
    </source>
</reference>
<feature type="domain" description="Methyltransferase" evidence="2">
    <location>
        <begin position="35"/>
        <end position="147"/>
    </location>
</feature>
<dbReference type="PANTHER" id="PTHR43861">
    <property type="entry name" value="TRANS-ACONITATE 2-METHYLTRANSFERASE-RELATED"/>
    <property type="match status" value="1"/>
</dbReference>
<dbReference type="Gene3D" id="3.40.50.150">
    <property type="entry name" value="Vaccinia Virus protein VP39"/>
    <property type="match status" value="1"/>
</dbReference>